<evidence type="ECO:0000313" key="1">
    <source>
        <dbReference type="EMBL" id="PUU81590.1"/>
    </source>
</evidence>
<reference evidence="1 2" key="1">
    <citation type="submission" date="2017-04" db="EMBL/GenBank/DDBJ databases">
        <title>Draft genome sequence of Tuber borchii Vittad., a whitish edible truffle.</title>
        <authorList>
            <consortium name="DOE Joint Genome Institute"/>
            <person name="Murat C."/>
            <person name="Kuo A."/>
            <person name="Barry K.W."/>
            <person name="Clum A."/>
            <person name="Dockter R.B."/>
            <person name="Fauchery L."/>
            <person name="Iotti M."/>
            <person name="Kohler A."/>
            <person name="Labutti K."/>
            <person name="Lindquist E.A."/>
            <person name="Lipzen A."/>
            <person name="Ohm R.A."/>
            <person name="Wang M."/>
            <person name="Grigoriev I.V."/>
            <person name="Zambonelli A."/>
            <person name="Martin F.M."/>
        </authorList>
    </citation>
    <scope>NUCLEOTIDE SEQUENCE [LARGE SCALE GENOMIC DNA]</scope>
    <source>
        <strain evidence="1 2">Tbo3840</strain>
    </source>
</reference>
<name>A0A2T7A1H0_TUBBO</name>
<protein>
    <submittedName>
        <fullName evidence="1">Uncharacterized protein</fullName>
    </submittedName>
</protein>
<proteinExistence type="predicted"/>
<gene>
    <name evidence="1" type="ORF">B9Z19DRAFT_1062574</name>
</gene>
<sequence>MYRNCQLKLRTRNYLRSTRPTAYRRLPQGWIACDGLGDVKSGDDMLLFFFLNVTFVDEKCYHIETGLEVPYSLDSKLARIPNQEGTSTLSLSLGNRFRGLKKYSCTVLCEVGCIENFQPPPSVLTIPATIQYRVLDDRFQPSTSPHYVKLSYQYSCRTVNN</sequence>
<evidence type="ECO:0000313" key="2">
    <source>
        <dbReference type="Proteomes" id="UP000244722"/>
    </source>
</evidence>
<comment type="caution">
    <text evidence="1">The sequence shown here is derived from an EMBL/GenBank/DDBJ whole genome shotgun (WGS) entry which is preliminary data.</text>
</comment>
<dbReference type="AlphaFoldDB" id="A0A2T7A1H0"/>
<keyword evidence="2" id="KW-1185">Reference proteome</keyword>
<dbReference type="EMBL" id="NESQ01000043">
    <property type="protein sequence ID" value="PUU81590.1"/>
    <property type="molecule type" value="Genomic_DNA"/>
</dbReference>
<accession>A0A2T7A1H0</accession>
<dbReference type="Proteomes" id="UP000244722">
    <property type="component" value="Unassembled WGS sequence"/>
</dbReference>
<organism evidence="1 2">
    <name type="scientific">Tuber borchii</name>
    <name type="common">White truffle</name>
    <dbReference type="NCBI Taxonomy" id="42251"/>
    <lineage>
        <taxon>Eukaryota</taxon>
        <taxon>Fungi</taxon>
        <taxon>Dikarya</taxon>
        <taxon>Ascomycota</taxon>
        <taxon>Pezizomycotina</taxon>
        <taxon>Pezizomycetes</taxon>
        <taxon>Pezizales</taxon>
        <taxon>Tuberaceae</taxon>
        <taxon>Tuber</taxon>
    </lineage>
</organism>